<reference evidence="6 7" key="1">
    <citation type="submission" date="2018-11" db="EMBL/GenBank/DDBJ databases">
        <title>Sequencing the genomes of 1000 actinobacteria strains.</title>
        <authorList>
            <person name="Klenk H.-P."/>
        </authorList>
    </citation>
    <scope>NUCLEOTIDE SEQUENCE [LARGE SCALE GENOMIC DNA]</scope>
    <source>
        <strain evidence="6 7">DSM 13521</strain>
    </source>
</reference>
<dbReference type="Gene3D" id="3.40.50.720">
    <property type="entry name" value="NAD(P)-binding Rossmann-like Domain"/>
    <property type="match status" value="1"/>
</dbReference>
<evidence type="ECO:0000259" key="5">
    <source>
        <dbReference type="Pfam" id="PF22725"/>
    </source>
</evidence>
<feature type="domain" description="GFO/IDH/MocA-like oxidoreductase" evidence="5">
    <location>
        <begin position="151"/>
        <end position="265"/>
    </location>
</feature>
<dbReference type="OrthoDB" id="9815825at2"/>
<dbReference type="SUPFAM" id="SSF55347">
    <property type="entry name" value="Glyceraldehyde-3-phosphate dehydrogenase-like, C-terminal domain"/>
    <property type="match status" value="1"/>
</dbReference>
<dbReference type="EMBL" id="RKHQ01000001">
    <property type="protein sequence ID" value="ROR96974.1"/>
    <property type="molecule type" value="Genomic_DNA"/>
</dbReference>
<dbReference type="GO" id="GO:0016491">
    <property type="term" value="F:oxidoreductase activity"/>
    <property type="evidence" value="ECO:0007669"/>
    <property type="project" value="UniProtKB-KW"/>
</dbReference>
<dbReference type="InterPro" id="IPR000683">
    <property type="entry name" value="Gfo/Idh/MocA-like_OxRdtase_N"/>
</dbReference>
<keyword evidence="2" id="KW-0560">Oxidoreductase</keyword>
<dbReference type="Gene3D" id="3.30.360.10">
    <property type="entry name" value="Dihydrodipicolinate Reductase, domain 2"/>
    <property type="match status" value="1"/>
</dbReference>
<gene>
    <name evidence="6" type="ORF">EDD28_1567</name>
</gene>
<dbReference type="Pfam" id="PF22725">
    <property type="entry name" value="GFO_IDH_MocA_C3"/>
    <property type="match status" value="1"/>
</dbReference>
<evidence type="ECO:0000313" key="7">
    <source>
        <dbReference type="Proteomes" id="UP000275356"/>
    </source>
</evidence>
<dbReference type="Pfam" id="PF01408">
    <property type="entry name" value="GFO_IDH_MocA"/>
    <property type="match status" value="1"/>
</dbReference>
<dbReference type="GO" id="GO:0000166">
    <property type="term" value="F:nucleotide binding"/>
    <property type="evidence" value="ECO:0007669"/>
    <property type="project" value="InterPro"/>
</dbReference>
<keyword evidence="7" id="KW-1185">Reference proteome</keyword>
<organism evidence="6 7">
    <name type="scientific">Salana multivorans</name>
    <dbReference type="NCBI Taxonomy" id="120377"/>
    <lineage>
        <taxon>Bacteria</taxon>
        <taxon>Bacillati</taxon>
        <taxon>Actinomycetota</taxon>
        <taxon>Actinomycetes</taxon>
        <taxon>Micrococcales</taxon>
        <taxon>Beutenbergiaceae</taxon>
        <taxon>Salana</taxon>
    </lineage>
</organism>
<evidence type="ECO:0000256" key="3">
    <source>
        <dbReference type="ARBA" id="ARBA00023027"/>
    </source>
</evidence>
<dbReference type="PANTHER" id="PTHR22604">
    <property type="entry name" value="OXIDOREDUCTASES"/>
    <property type="match status" value="1"/>
</dbReference>
<comment type="caution">
    <text evidence="6">The sequence shown here is derived from an EMBL/GenBank/DDBJ whole genome shotgun (WGS) entry which is preliminary data.</text>
</comment>
<dbReference type="Proteomes" id="UP000275356">
    <property type="component" value="Unassembled WGS sequence"/>
</dbReference>
<proteinExistence type="inferred from homology"/>
<dbReference type="RefSeq" id="WP_123739081.1">
    <property type="nucleotide sequence ID" value="NZ_RKHQ01000001.1"/>
</dbReference>
<sequence>MSTDAAPALTQPSSYPDPADAPAIRWGIIAPGGIARKFATDVPGHTASTVDAVGSRDLGRAQAFAAEFDVPRAYGSYAELVADPDLDAVYIASPHSEHRDLALLALEAGKPILVEKAFTRNAAEAREVLDLAASRDLFVMEAMWARFLPHYRAVVDAVHAGVIGEVLSVDALHGQMLVGGNDRLWLPELAGGALLDLTVYPLSFAHALLGVPDSIHAFGTLTDLGVDAAETVVLRYGDRAVAVAHANLETALANDASVAGTLGRIDVERTFYAPSDVELVRHDGTTASVHGRVPGGFQYEAAEVARCLAAGELSSRLMSWQATVEVMEIMDEVRAQLGVVYPGE</sequence>
<feature type="domain" description="Gfo/Idh/MocA-like oxidoreductase N-terminal" evidence="4">
    <location>
        <begin position="24"/>
        <end position="140"/>
    </location>
</feature>
<evidence type="ECO:0000256" key="2">
    <source>
        <dbReference type="ARBA" id="ARBA00023002"/>
    </source>
</evidence>
<dbReference type="InterPro" id="IPR036291">
    <property type="entry name" value="NAD(P)-bd_dom_sf"/>
</dbReference>
<evidence type="ECO:0000256" key="1">
    <source>
        <dbReference type="ARBA" id="ARBA00010928"/>
    </source>
</evidence>
<evidence type="ECO:0000313" key="6">
    <source>
        <dbReference type="EMBL" id="ROR96974.1"/>
    </source>
</evidence>
<evidence type="ECO:0000259" key="4">
    <source>
        <dbReference type="Pfam" id="PF01408"/>
    </source>
</evidence>
<dbReference type="InterPro" id="IPR050984">
    <property type="entry name" value="Gfo/Idh/MocA_domain"/>
</dbReference>
<accession>A0A3N2DBX4</accession>
<dbReference type="PANTHER" id="PTHR22604:SF105">
    <property type="entry name" value="TRANS-1,2-DIHYDROBENZENE-1,2-DIOL DEHYDROGENASE"/>
    <property type="match status" value="1"/>
</dbReference>
<protein>
    <submittedName>
        <fullName evidence="6">Putative dehydrogenase</fullName>
    </submittedName>
</protein>
<comment type="similarity">
    <text evidence="1">Belongs to the Gfo/Idh/MocA family.</text>
</comment>
<dbReference type="InterPro" id="IPR055170">
    <property type="entry name" value="GFO_IDH_MocA-like_dom"/>
</dbReference>
<dbReference type="SUPFAM" id="SSF51735">
    <property type="entry name" value="NAD(P)-binding Rossmann-fold domains"/>
    <property type="match status" value="1"/>
</dbReference>
<keyword evidence="3" id="KW-0520">NAD</keyword>
<dbReference type="AlphaFoldDB" id="A0A3N2DBX4"/>
<name>A0A3N2DBX4_9MICO</name>